<dbReference type="InterPro" id="IPR013107">
    <property type="entry name" value="Acyl-CoA_DH_C"/>
</dbReference>
<evidence type="ECO:0000313" key="6">
    <source>
        <dbReference type="Proteomes" id="UP001496720"/>
    </source>
</evidence>
<feature type="domain" description="Acyl-CoA dehydrogenase C-terminal" evidence="4">
    <location>
        <begin position="248"/>
        <end position="377"/>
    </location>
</feature>
<dbReference type="SUPFAM" id="SSF56645">
    <property type="entry name" value="Acyl-CoA dehydrogenase NM domain-like"/>
    <property type="match status" value="1"/>
</dbReference>
<keyword evidence="6" id="KW-1185">Reference proteome</keyword>
<comment type="similarity">
    <text evidence="2">Belongs to the HpaH/HsaA monooxygenase family.</text>
</comment>
<proteinExistence type="inferred from homology"/>
<dbReference type="EMBL" id="JBEOZY010000010">
    <property type="protein sequence ID" value="MER6165517.1"/>
    <property type="molecule type" value="Genomic_DNA"/>
</dbReference>
<dbReference type="InterPro" id="IPR037069">
    <property type="entry name" value="AcylCoA_DH/ox_N_sf"/>
</dbReference>
<gene>
    <name evidence="5" type="ORF">ABT188_13240</name>
</gene>
<feature type="domain" description="Acyl-CoA dehydrogenase/oxidase N-terminal" evidence="3">
    <location>
        <begin position="20"/>
        <end position="115"/>
    </location>
</feature>
<evidence type="ECO:0000259" key="3">
    <source>
        <dbReference type="Pfam" id="PF02771"/>
    </source>
</evidence>
<dbReference type="Gene3D" id="1.20.140.10">
    <property type="entry name" value="Butyryl-CoA Dehydrogenase, subunit A, domain 3"/>
    <property type="match status" value="1"/>
</dbReference>
<dbReference type="RefSeq" id="WP_352147310.1">
    <property type="nucleotide sequence ID" value="NZ_JBEOZY010000010.1"/>
</dbReference>
<dbReference type="Proteomes" id="UP001496720">
    <property type="component" value="Unassembled WGS sequence"/>
</dbReference>
<name>A0ABV1SUV7_9ACTN</name>
<comment type="caution">
    <text evidence="5">The sequence shown here is derived from an EMBL/GenBank/DDBJ whole genome shotgun (WGS) entry which is preliminary data.</text>
</comment>
<accession>A0ABV1SUV7</accession>
<dbReference type="PIRSF" id="PIRSF016578">
    <property type="entry name" value="HsaA"/>
    <property type="match status" value="1"/>
</dbReference>
<dbReference type="InterPro" id="IPR046373">
    <property type="entry name" value="Acyl-CoA_Oxase/DH_mid-dom_sf"/>
</dbReference>
<protein>
    <submittedName>
        <fullName evidence="5">Acyl-CoA dehydrogenase family protein</fullName>
    </submittedName>
</protein>
<dbReference type="InterPro" id="IPR036250">
    <property type="entry name" value="AcylCo_DH-like_C"/>
</dbReference>
<dbReference type="InterPro" id="IPR013786">
    <property type="entry name" value="AcylCoA_DH/ox_N"/>
</dbReference>
<keyword evidence="1" id="KW-0560">Oxidoreductase</keyword>
<dbReference type="Pfam" id="PF02771">
    <property type="entry name" value="Acyl-CoA_dh_N"/>
    <property type="match status" value="1"/>
</dbReference>
<evidence type="ECO:0000313" key="5">
    <source>
        <dbReference type="EMBL" id="MER6165517.1"/>
    </source>
</evidence>
<evidence type="ECO:0000259" key="4">
    <source>
        <dbReference type="Pfam" id="PF08028"/>
    </source>
</evidence>
<evidence type="ECO:0000256" key="2">
    <source>
        <dbReference type="ARBA" id="ARBA00049661"/>
    </source>
</evidence>
<dbReference type="InterPro" id="IPR009100">
    <property type="entry name" value="AcylCoA_DH/oxidase_NM_dom_sf"/>
</dbReference>
<dbReference type="Pfam" id="PF08028">
    <property type="entry name" value="Acyl-CoA_dh_2"/>
    <property type="match status" value="1"/>
</dbReference>
<dbReference type="SUPFAM" id="SSF47203">
    <property type="entry name" value="Acyl-CoA dehydrogenase C-terminal domain-like"/>
    <property type="match status" value="1"/>
</dbReference>
<dbReference type="Gene3D" id="2.40.110.10">
    <property type="entry name" value="Butyryl-CoA Dehydrogenase, subunit A, domain 2"/>
    <property type="match status" value="1"/>
</dbReference>
<dbReference type="PANTHER" id="PTHR48083">
    <property type="entry name" value="MEDIUM-CHAIN SPECIFIC ACYL-COA DEHYDROGENASE, MITOCHONDRIAL-RELATED"/>
    <property type="match status" value="1"/>
</dbReference>
<reference evidence="5 6" key="1">
    <citation type="submission" date="2024-06" db="EMBL/GenBank/DDBJ databases">
        <title>The Natural Products Discovery Center: Release of the First 8490 Sequenced Strains for Exploring Actinobacteria Biosynthetic Diversity.</title>
        <authorList>
            <person name="Kalkreuter E."/>
            <person name="Kautsar S.A."/>
            <person name="Yang D."/>
            <person name="Bader C.D."/>
            <person name="Teijaro C.N."/>
            <person name="Fluegel L."/>
            <person name="Davis C.M."/>
            <person name="Simpson J.R."/>
            <person name="Lauterbach L."/>
            <person name="Steele A.D."/>
            <person name="Gui C."/>
            <person name="Meng S."/>
            <person name="Li G."/>
            <person name="Viehrig K."/>
            <person name="Ye F."/>
            <person name="Su P."/>
            <person name="Kiefer A.F."/>
            <person name="Nichols A."/>
            <person name="Cepeda A.J."/>
            <person name="Yan W."/>
            <person name="Fan B."/>
            <person name="Jiang Y."/>
            <person name="Adhikari A."/>
            <person name="Zheng C.-J."/>
            <person name="Schuster L."/>
            <person name="Cowan T.M."/>
            <person name="Smanski M.J."/>
            <person name="Chevrette M.G."/>
            <person name="De Carvalho L.P.S."/>
            <person name="Shen B."/>
        </authorList>
    </citation>
    <scope>NUCLEOTIDE SEQUENCE [LARGE SCALE GENOMIC DNA]</scope>
    <source>
        <strain evidence="5 6">NPDC001615</strain>
    </source>
</reference>
<sequence length="400" mass="41829">MPLSGNHPRIRPDGRTRALVDAARAASPVLARHAADADAESRLAPEAVRALREAGMFRLGTPRRFGGEAAPVGMSLDVSSEIALACPASGWVVMVTYVAQQIAASFGDQALKDLWAEGPDVPMSGVFGSVGVSAVPADGGIRVTGRWGWASGCRHAEWAIVGVPLLGDDGTVSGRGLALVPTADLVVEDTWDMVGMRGTGSDTLVADDVFVPAHRLKDFADVLDGDRHAEEPLHRVAPGSMTMASMGPLLGIGRAVLALTMESVEGGKPMAMSLYPRLADAPSVQAQLADAATLIDSAHLHLARSAALVDEAADAGTALDPVDRARVRMDVGHASVCLRDAVQLLLSVNGAGGFSRAKAIQRYWRDLETAARHPTLNPGLAREMYGRALAGDPRPVSPMV</sequence>
<dbReference type="PANTHER" id="PTHR48083:SF19">
    <property type="entry name" value="FLAVIN-DEPENDENT MONOOXYGENASE, OXYGENASE SUBUNIT HSAA"/>
    <property type="match status" value="1"/>
</dbReference>
<organism evidence="5 6">
    <name type="scientific">Streptomyces violaceorubidus</name>
    <dbReference type="NCBI Taxonomy" id="284042"/>
    <lineage>
        <taxon>Bacteria</taxon>
        <taxon>Bacillati</taxon>
        <taxon>Actinomycetota</taxon>
        <taxon>Actinomycetes</taxon>
        <taxon>Kitasatosporales</taxon>
        <taxon>Streptomycetaceae</taxon>
        <taxon>Streptomyces</taxon>
    </lineage>
</organism>
<dbReference type="Gene3D" id="1.10.540.10">
    <property type="entry name" value="Acyl-CoA dehydrogenase/oxidase, N-terminal domain"/>
    <property type="match status" value="1"/>
</dbReference>
<dbReference type="InterPro" id="IPR050741">
    <property type="entry name" value="Acyl-CoA_dehydrogenase"/>
</dbReference>
<evidence type="ECO:0000256" key="1">
    <source>
        <dbReference type="ARBA" id="ARBA00023002"/>
    </source>
</evidence>